<keyword evidence="2" id="KW-0812">Transmembrane</keyword>
<keyword evidence="2" id="KW-0472">Membrane</keyword>
<keyword evidence="2" id="KW-1133">Transmembrane helix</keyword>
<dbReference type="Proteomes" id="UP001218188">
    <property type="component" value="Unassembled WGS sequence"/>
</dbReference>
<sequence length="221" mass="24255">MNATQPNSSSAARQIPMNPGIARRCRDNFTTFIGLCVNSANEPLQAQVQDTVFAEHTTEGLIPRFLPAAGVPFVDNAEYIRLLQNNPGGKARKAPKKMGGMLVGYLVEFEESGWGACFFFLFASLLLYLALPPVFPALPTALVPLSPTSFFTILTSSSFLASCFFILYPVSRPPLSPFPSFFSLLSPLLPLYHLMRNTNPLCTQSSPPSPSRTSTVRHPRR</sequence>
<evidence type="ECO:0000313" key="3">
    <source>
        <dbReference type="EMBL" id="KAJ7026330.1"/>
    </source>
</evidence>
<dbReference type="AlphaFoldDB" id="A0AAD6WVG7"/>
<name>A0AAD6WVG7_9AGAR</name>
<reference evidence="3" key="1">
    <citation type="submission" date="2023-03" db="EMBL/GenBank/DDBJ databases">
        <title>Massive genome expansion in bonnet fungi (Mycena s.s.) driven by repeated elements and novel gene families across ecological guilds.</title>
        <authorList>
            <consortium name="Lawrence Berkeley National Laboratory"/>
            <person name="Harder C.B."/>
            <person name="Miyauchi S."/>
            <person name="Viragh M."/>
            <person name="Kuo A."/>
            <person name="Thoen E."/>
            <person name="Andreopoulos B."/>
            <person name="Lu D."/>
            <person name="Skrede I."/>
            <person name="Drula E."/>
            <person name="Henrissat B."/>
            <person name="Morin E."/>
            <person name="Kohler A."/>
            <person name="Barry K."/>
            <person name="LaButti K."/>
            <person name="Morin E."/>
            <person name="Salamov A."/>
            <person name="Lipzen A."/>
            <person name="Mereny Z."/>
            <person name="Hegedus B."/>
            <person name="Baldrian P."/>
            <person name="Stursova M."/>
            <person name="Weitz H."/>
            <person name="Taylor A."/>
            <person name="Grigoriev I.V."/>
            <person name="Nagy L.G."/>
            <person name="Martin F."/>
            <person name="Kauserud H."/>
        </authorList>
    </citation>
    <scope>NUCLEOTIDE SEQUENCE</scope>
    <source>
        <strain evidence="3">CBHHK200</strain>
    </source>
</reference>
<dbReference type="EMBL" id="JARJCM010000140">
    <property type="protein sequence ID" value="KAJ7026330.1"/>
    <property type="molecule type" value="Genomic_DNA"/>
</dbReference>
<evidence type="ECO:0000256" key="1">
    <source>
        <dbReference type="SAM" id="MobiDB-lite"/>
    </source>
</evidence>
<evidence type="ECO:0000313" key="4">
    <source>
        <dbReference type="Proteomes" id="UP001218188"/>
    </source>
</evidence>
<proteinExistence type="predicted"/>
<comment type="caution">
    <text evidence="3">The sequence shown here is derived from an EMBL/GenBank/DDBJ whole genome shotgun (WGS) entry which is preliminary data.</text>
</comment>
<accession>A0AAD6WVG7</accession>
<gene>
    <name evidence="3" type="ORF">C8F04DRAFT_1268259</name>
</gene>
<organism evidence="3 4">
    <name type="scientific">Mycena alexandri</name>
    <dbReference type="NCBI Taxonomy" id="1745969"/>
    <lineage>
        <taxon>Eukaryota</taxon>
        <taxon>Fungi</taxon>
        <taxon>Dikarya</taxon>
        <taxon>Basidiomycota</taxon>
        <taxon>Agaricomycotina</taxon>
        <taxon>Agaricomycetes</taxon>
        <taxon>Agaricomycetidae</taxon>
        <taxon>Agaricales</taxon>
        <taxon>Marasmiineae</taxon>
        <taxon>Mycenaceae</taxon>
        <taxon>Mycena</taxon>
    </lineage>
</organism>
<keyword evidence="4" id="KW-1185">Reference proteome</keyword>
<feature type="transmembrane region" description="Helical" evidence="2">
    <location>
        <begin position="150"/>
        <end position="168"/>
    </location>
</feature>
<feature type="transmembrane region" description="Helical" evidence="2">
    <location>
        <begin position="102"/>
        <end position="130"/>
    </location>
</feature>
<protein>
    <submittedName>
        <fullName evidence="3">Uncharacterized protein</fullName>
    </submittedName>
</protein>
<feature type="region of interest" description="Disordered" evidence="1">
    <location>
        <begin position="201"/>
        <end position="221"/>
    </location>
</feature>
<evidence type="ECO:0000256" key="2">
    <source>
        <dbReference type="SAM" id="Phobius"/>
    </source>
</evidence>